<dbReference type="KEGG" id="vcn:VOLCADRAFT_86384"/>
<keyword evidence="2" id="KW-1185">Reference proteome</keyword>
<dbReference type="AlphaFoldDB" id="D8TIM5"/>
<dbReference type="InParanoid" id="D8TIM5"/>
<organism evidence="2">
    <name type="scientific">Volvox carteri f. nagariensis</name>
    <dbReference type="NCBI Taxonomy" id="3068"/>
    <lineage>
        <taxon>Eukaryota</taxon>
        <taxon>Viridiplantae</taxon>
        <taxon>Chlorophyta</taxon>
        <taxon>core chlorophytes</taxon>
        <taxon>Chlorophyceae</taxon>
        <taxon>CS clade</taxon>
        <taxon>Chlamydomonadales</taxon>
        <taxon>Volvocaceae</taxon>
        <taxon>Volvox</taxon>
    </lineage>
</organism>
<reference evidence="1 2" key="1">
    <citation type="journal article" date="2010" name="Science">
        <title>Genomic analysis of organismal complexity in the multicellular green alga Volvox carteri.</title>
        <authorList>
            <person name="Prochnik S.E."/>
            <person name="Umen J."/>
            <person name="Nedelcu A.M."/>
            <person name="Hallmann A."/>
            <person name="Miller S.M."/>
            <person name="Nishii I."/>
            <person name="Ferris P."/>
            <person name="Kuo A."/>
            <person name="Mitros T."/>
            <person name="Fritz-Laylin L.K."/>
            <person name="Hellsten U."/>
            <person name="Chapman J."/>
            <person name="Simakov O."/>
            <person name="Rensing S.A."/>
            <person name="Terry A."/>
            <person name="Pangilinan J."/>
            <person name="Kapitonov V."/>
            <person name="Jurka J."/>
            <person name="Salamov A."/>
            <person name="Shapiro H."/>
            <person name="Schmutz J."/>
            <person name="Grimwood J."/>
            <person name="Lindquist E."/>
            <person name="Lucas S."/>
            <person name="Grigoriev I.V."/>
            <person name="Schmitt R."/>
            <person name="Kirk D."/>
            <person name="Rokhsar D.S."/>
        </authorList>
    </citation>
    <scope>NUCLEOTIDE SEQUENCE [LARGE SCALE GENOMIC DNA]</scope>
    <source>
        <strain evidence="2">f. Nagariensis / Eve</strain>
    </source>
</reference>
<sequence length="224" mass="25886">MSAFHYHHHRWQQLLLLLPRSPKKPAIELVQHSHGASLKLFHKQNHDQQHHYQRQQQKHNEHQLRYKPYSQQHIPPPAASELRQEPAHVSGSAFQRQGDDAAAAEIGGALLVLGDSRRRHAAKKRAAFRDREWEGDLQRVVRARSGCERERGQRFNHWDDGGGTWDCDTLGIEGADDCDLRVEPPRRASQESLPNPDGRIAFLGPVPFPRWRHCLHVFEKTHPE</sequence>
<gene>
    <name evidence="1" type="ORF">VOLCADRAFT_86384</name>
</gene>
<evidence type="ECO:0000313" key="2">
    <source>
        <dbReference type="Proteomes" id="UP000001058"/>
    </source>
</evidence>
<dbReference type="RefSeq" id="XP_002946275.1">
    <property type="nucleotide sequence ID" value="XM_002946229.1"/>
</dbReference>
<protein>
    <submittedName>
        <fullName evidence="1">Uncharacterized protein</fullName>
    </submittedName>
</protein>
<accession>D8TIM5</accession>
<dbReference type="GeneID" id="9625427"/>
<name>D8TIM5_VOLCA</name>
<evidence type="ECO:0000313" key="1">
    <source>
        <dbReference type="EMBL" id="EFJ53270.1"/>
    </source>
</evidence>
<dbReference type="EMBL" id="GL378323">
    <property type="protein sequence ID" value="EFJ53270.1"/>
    <property type="molecule type" value="Genomic_DNA"/>
</dbReference>
<dbReference type="Proteomes" id="UP000001058">
    <property type="component" value="Unassembled WGS sequence"/>
</dbReference>
<proteinExistence type="predicted"/>